<dbReference type="Proteomes" id="UP000008281">
    <property type="component" value="Unassembled WGS sequence"/>
</dbReference>
<dbReference type="AlphaFoldDB" id="E3MEJ3"/>
<protein>
    <submittedName>
        <fullName evidence="1">Uncharacterized protein</fullName>
    </submittedName>
</protein>
<evidence type="ECO:0000313" key="1">
    <source>
        <dbReference type="EMBL" id="EFP00508.1"/>
    </source>
</evidence>
<evidence type="ECO:0000313" key="2">
    <source>
        <dbReference type="Proteomes" id="UP000008281"/>
    </source>
</evidence>
<dbReference type="HOGENOM" id="CLU_086463_2_0_1"/>
<dbReference type="FunCoup" id="E3MEJ3">
    <property type="interactions" value="583"/>
</dbReference>
<organism evidence="2">
    <name type="scientific">Caenorhabditis remanei</name>
    <name type="common">Caenorhabditis vulgaris</name>
    <dbReference type="NCBI Taxonomy" id="31234"/>
    <lineage>
        <taxon>Eukaryota</taxon>
        <taxon>Metazoa</taxon>
        <taxon>Ecdysozoa</taxon>
        <taxon>Nematoda</taxon>
        <taxon>Chromadorea</taxon>
        <taxon>Rhabditida</taxon>
        <taxon>Rhabditina</taxon>
        <taxon>Rhabditomorpha</taxon>
        <taxon>Rhabditoidea</taxon>
        <taxon>Rhabditidae</taxon>
        <taxon>Peloderinae</taxon>
        <taxon>Caenorhabditis</taxon>
    </lineage>
</organism>
<reference evidence="1" key="1">
    <citation type="submission" date="2007-07" db="EMBL/GenBank/DDBJ databases">
        <title>PCAP assembly of the Caenorhabditis remanei genome.</title>
        <authorList>
            <consortium name="The Caenorhabditis remanei Sequencing Consortium"/>
            <person name="Wilson R.K."/>
        </authorList>
    </citation>
    <scope>NUCLEOTIDE SEQUENCE [LARGE SCALE GENOMIC DNA]</scope>
    <source>
        <strain evidence="1">PB4641</strain>
    </source>
</reference>
<proteinExistence type="predicted"/>
<sequence>MKFRAAIGFLLLICGEEILVERIMYRLFSVEYGVAASSVAKRGLSEIDRKSLVKNVNEFRAFIAEQTNPQLADMNALTYSFDLEKKAEKITCQTMVNGPDYMVSAIPNEKAMKLFTQADDKDQAEFLKKTFLGLLVPAQTQIGCAYLNPPCQGRRSATLGVCAVGPISNFISGEAVEKGPPGSRCKHGKRADKLCLVPGASGAKSLRLNIDVFIIVLVFFFL</sequence>
<keyword evidence="2" id="KW-1185">Reference proteome</keyword>
<dbReference type="SUPFAM" id="SSF55797">
    <property type="entry name" value="PR-1-like"/>
    <property type="match status" value="1"/>
</dbReference>
<dbReference type="OrthoDB" id="5906296at2759"/>
<gene>
    <name evidence="1" type="ORF">CRE_21738</name>
</gene>
<dbReference type="InterPro" id="IPR035940">
    <property type="entry name" value="CAP_sf"/>
</dbReference>
<dbReference type="EMBL" id="DS268439">
    <property type="protein sequence ID" value="EFP00508.1"/>
    <property type="molecule type" value="Genomic_DNA"/>
</dbReference>
<dbReference type="Gene3D" id="3.40.33.10">
    <property type="entry name" value="CAP"/>
    <property type="match status" value="2"/>
</dbReference>
<name>E3MEJ3_CAERE</name>
<accession>E3MEJ3</accession>